<dbReference type="GO" id="GO:0000155">
    <property type="term" value="F:phosphorelay sensor kinase activity"/>
    <property type="evidence" value="ECO:0007669"/>
    <property type="project" value="TreeGrafter"/>
</dbReference>
<accession>A0A2T6C7R1</accession>
<dbReference type="SMART" id="SM00387">
    <property type="entry name" value="HATPase_c"/>
    <property type="match status" value="1"/>
</dbReference>
<keyword evidence="7" id="KW-0902">Two-component regulatory system</keyword>
<dbReference type="GO" id="GO:0005524">
    <property type="term" value="F:ATP binding"/>
    <property type="evidence" value="ECO:0007669"/>
    <property type="project" value="UniProtKB-KW"/>
</dbReference>
<dbReference type="InterPro" id="IPR004358">
    <property type="entry name" value="Sig_transdc_His_kin-like_C"/>
</dbReference>
<evidence type="ECO:0000256" key="7">
    <source>
        <dbReference type="ARBA" id="ARBA00023012"/>
    </source>
</evidence>
<gene>
    <name evidence="9" type="ORF">C8P63_103117</name>
</gene>
<evidence type="ECO:0000313" key="9">
    <source>
        <dbReference type="EMBL" id="PTX64332.1"/>
    </source>
</evidence>
<dbReference type="GO" id="GO:0005886">
    <property type="term" value="C:plasma membrane"/>
    <property type="evidence" value="ECO:0007669"/>
    <property type="project" value="TreeGrafter"/>
</dbReference>
<evidence type="ECO:0000256" key="1">
    <source>
        <dbReference type="ARBA" id="ARBA00000085"/>
    </source>
</evidence>
<dbReference type="EMBL" id="QBKR01000003">
    <property type="protein sequence ID" value="PTX64332.1"/>
    <property type="molecule type" value="Genomic_DNA"/>
</dbReference>
<feature type="domain" description="Histidine kinase" evidence="8">
    <location>
        <begin position="42"/>
        <end position="117"/>
    </location>
</feature>
<evidence type="ECO:0000256" key="4">
    <source>
        <dbReference type="ARBA" id="ARBA00022741"/>
    </source>
</evidence>
<evidence type="ECO:0000256" key="3">
    <source>
        <dbReference type="ARBA" id="ARBA00022679"/>
    </source>
</evidence>
<organism evidence="9 10">
    <name type="scientific">Melghirimyces profundicolus</name>
    <dbReference type="NCBI Taxonomy" id="1242148"/>
    <lineage>
        <taxon>Bacteria</taxon>
        <taxon>Bacillati</taxon>
        <taxon>Bacillota</taxon>
        <taxon>Bacilli</taxon>
        <taxon>Bacillales</taxon>
        <taxon>Thermoactinomycetaceae</taxon>
        <taxon>Melghirimyces</taxon>
    </lineage>
</organism>
<dbReference type="Pfam" id="PF02518">
    <property type="entry name" value="HATPase_c"/>
    <property type="match status" value="1"/>
</dbReference>
<protein>
    <recommendedName>
        <fullName evidence="2">histidine kinase</fullName>
        <ecNumber evidence="2">2.7.13.3</ecNumber>
    </recommendedName>
</protein>
<evidence type="ECO:0000313" key="10">
    <source>
        <dbReference type="Proteomes" id="UP000244240"/>
    </source>
</evidence>
<keyword evidence="3" id="KW-0808">Transferase</keyword>
<proteinExistence type="predicted"/>
<dbReference type="InterPro" id="IPR005467">
    <property type="entry name" value="His_kinase_dom"/>
</dbReference>
<keyword evidence="10" id="KW-1185">Reference proteome</keyword>
<dbReference type="EC" id="2.7.13.3" evidence="2"/>
<dbReference type="PANTHER" id="PTHR43047">
    <property type="entry name" value="TWO-COMPONENT HISTIDINE PROTEIN KINASE"/>
    <property type="match status" value="1"/>
</dbReference>
<dbReference type="AlphaFoldDB" id="A0A2T6C7R1"/>
<name>A0A2T6C7R1_9BACL</name>
<evidence type="ECO:0000256" key="6">
    <source>
        <dbReference type="ARBA" id="ARBA00022840"/>
    </source>
</evidence>
<dbReference type="InterPro" id="IPR003594">
    <property type="entry name" value="HATPase_dom"/>
</dbReference>
<dbReference type="SUPFAM" id="SSF55874">
    <property type="entry name" value="ATPase domain of HSP90 chaperone/DNA topoisomerase II/histidine kinase"/>
    <property type="match status" value="1"/>
</dbReference>
<dbReference type="PROSITE" id="PS50109">
    <property type="entry name" value="HIS_KIN"/>
    <property type="match status" value="1"/>
</dbReference>
<dbReference type="Gene3D" id="3.30.565.10">
    <property type="entry name" value="Histidine kinase-like ATPase, C-terminal domain"/>
    <property type="match status" value="1"/>
</dbReference>
<dbReference type="PANTHER" id="PTHR43047:SF72">
    <property type="entry name" value="OSMOSENSING HISTIDINE PROTEIN KINASE SLN1"/>
    <property type="match status" value="1"/>
</dbReference>
<dbReference type="Proteomes" id="UP000244240">
    <property type="component" value="Unassembled WGS sequence"/>
</dbReference>
<comment type="caution">
    <text evidence="9">The sequence shown here is derived from an EMBL/GenBank/DDBJ whole genome shotgun (WGS) entry which is preliminary data.</text>
</comment>
<sequence>MKTGRQPCSQRYTLAAGFFLGISQCHGKRKTTCASCQLSGMLRIAIADTGIGIEPDQLPFLFNRFYRADEARTRNRGGTGLGLAIAKEFVLAHDGTIEVESQPGQGMTFIVKLPYRHDEAKKI</sequence>
<evidence type="ECO:0000256" key="5">
    <source>
        <dbReference type="ARBA" id="ARBA00022777"/>
    </source>
</evidence>
<reference evidence="9 10" key="1">
    <citation type="submission" date="2018-04" db="EMBL/GenBank/DDBJ databases">
        <title>Genomic Encyclopedia of Archaeal and Bacterial Type Strains, Phase II (KMG-II): from individual species to whole genera.</title>
        <authorList>
            <person name="Goeker M."/>
        </authorList>
    </citation>
    <scope>NUCLEOTIDE SEQUENCE [LARGE SCALE GENOMIC DNA]</scope>
    <source>
        <strain evidence="9 10">DSM 45787</strain>
    </source>
</reference>
<dbReference type="InterPro" id="IPR036890">
    <property type="entry name" value="HATPase_C_sf"/>
</dbReference>
<keyword evidence="4" id="KW-0547">Nucleotide-binding</keyword>
<dbReference type="PRINTS" id="PR00344">
    <property type="entry name" value="BCTRLSENSOR"/>
</dbReference>
<keyword evidence="5 9" id="KW-0418">Kinase</keyword>
<comment type="catalytic activity">
    <reaction evidence="1">
        <text>ATP + protein L-histidine = ADP + protein N-phospho-L-histidine.</text>
        <dbReference type="EC" id="2.7.13.3"/>
    </reaction>
</comment>
<keyword evidence="6" id="KW-0067">ATP-binding</keyword>
<evidence type="ECO:0000259" key="8">
    <source>
        <dbReference type="PROSITE" id="PS50109"/>
    </source>
</evidence>
<evidence type="ECO:0000256" key="2">
    <source>
        <dbReference type="ARBA" id="ARBA00012438"/>
    </source>
</evidence>
<dbReference type="GO" id="GO:0009927">
    <property type="term" value="F:histidine phosphotransfer kinase activity"/>
    <property type="evidence" value="ECO:0007669"/>
    <property type="project" value="TreeGrafter"/>
</dbReference>